<proteinExistence type="predicted"/>
<evidence type="ECO:0000256" key="2">
    <source>
        <dbReference type="ARBA" id="ARBA00012438"/>
    </source>
</evidence>
<dbReference type="Pfam" id="PF02518">
    <property type="entry name" value="HATPase_c"/>
    <property type="match status" value="1"/>
</dbReference>
<keyword evidence="3" id="KW-0597">Phosphoprotein</keyword>
<dbReference type="PROSITE" id="PS50112">
    <property type="entry name" value="PAS"/>
    <property type="match status" value="1"/>
</dbReference>
<evidence type="ECO:0000256" key="5">
    <source>
        <dbReference type="ARBA" id="ARBA00022741"/>
    </source>
</evidence>
<dbReference type="InterPro" id="IPR011495">
    <property type="entry name" value="Sig_transdc_His_kin_sub2_dim/P"/>
</dbReference>
<dbReference type="EMBL" id="PDKK01000004">
    <property type="protein sequence ID" value="RXK06352.1"/>
    <property type="molecule type" value="Genomic_DNA"/>
</dbReference>
<evidence type="ECO:0000256" key="8">
    <source>
        <dbReference type="SAM" id="Phobius"/>
    </source>
</evidence>
<dbReference type="PANTHER" id="PTHR41523:SF8">
    <property type="entry name" value="ETHYLENE RESPONSE SENSOR PROTEIN"/>
    <property type="match status" value="1"/>
</dbReference>
<dbReference type="Gene3D" id="3.30.450.20">
    <property type="entry name" value="PAS domain"/>
    <property type="match status" value="1"/>
</dbReference>
<evidence type="ECO:0000256" key="3">
    <source>
        <dbReference type="ARBA" id="ARBA00022553"/>
    </source>
</evidence>
<dbReference type="GO" id="GO:0004673">
    <property type="term" value="F:protein histidine kinase activity"/>
    <property type="evidence" value="ECO:0007669"/>
    <property type="project" value="UniProtKB-EC"/>
</dbReference>
<protein>
    <recommendedName>
        <fullName evidence="2">histidine kinase</fullName>
        <ecNumber evidence="2">2.7.13.3</ecNumber>
    </recommendedName>
</protein>
<accession>A0A4Q1ALV0</accession>
<dbReference type="OrthoDB" id="5342108at2"/>
<dbReference type="InterPro" id="IPR005467">
    <property type="entry name" value="His_kinase_dom"/>
</dbReference>
<evidence type="ECO:0000256" key="4">
    <source>
        <dbReference type="ARBA" id="ARBA00022679"/>
    </source>
</evidence>
<dbReference type="SUPFAM" id="SSF55785">
    <property type="entry name" value="PYP-like sensor domain (PAS domain)"/>
    <property type="match status" value="1"/>
</dbReference>
<reference evidence="11 12" key="1">
    <citation type="submission" date="2017-10" db="EMBL/GenBank/DDBJ databases">
        <title>Genomics of the genus Arcobacter.</title>
        <authorList>
            <person name="Perez-Cataluna A."/>
            <person name="Figueras M.J."/>
        </authorList>
    </citation>
    <scope>NUCLEOTIDE SEQUENCE [LARGE SCALE GENOMIC DNA]</scope>
    <source>
        <strain evidence="11 12">CECT 8441</strain>
    </source>
</reference>
<dbReference type="PROSITE" id="PS50109">
    <property type="entry name" value="HIS_KIN"/>
    <property type="match status" value="1"/>
</dbReference>
<keyword evidence="6 11" id="KW-0418">Kinase</keyword>
<keyword evidence="5" id="KW-0547">Nucleotide-binding</keyword>
<organism evidence="11 12">
    <name type="scientific">Halarcobacter ebronensis</name>
    <dbReference type="NCBI Taxonomy" id="1462615"/>
    <lineage>
        <taxon>Bacteria</taxon>
        <taxon>Pseudomonadati</taxon>
        <taxon>Campylobacterota</taxon>
        <taxon>Epsilonproteobacteria</taxon>
        <taxon>Campylobacterales</taxon>
        <taxon>Arcobacteraceae</taxon>
        <taxon>Halarcobacter</taxon>
    </lineage>
</organism>
<keyword evidence="4" id="KW-0808">Transferase</keyword>
<evidence type="ECO:0000259" key="9">
    <source>
        <dbReference type="PROSITE" id="PS50109"/>
    </source>
</evidence>
<evidence type="ECO:0000259" key="10">
    <source>
        <dbReference type="PROSITE" id="PS50112"/>
    </source>
</evidence>
<dbReference type="CDD" id="cd00130">
    <property type="entry name" value="PAS"/>
    <property type="match status" value="1"/>
</dbReference>
<dbReference type="Pfam" id="PF07568">
    <property type="entry name" value="HisKA_2"/>
    <property type="match status" value="1"/>
</dbReference>
<keyword evidence="7" id="KW-0067">ATP-binding</keyword>
<comment type="caution">
    <text evidence="11">The sequence shown here is derived from an EMBL/GenBank/DDBJ whole genome shotgun (WGS) entry which is preliminary data.</text>
</comment>
<dbReference type="Gene3D" id="3.30.565.10">
    <property type="entry name" value="Histidine kinase-like ATPase, C-terminal domain"/>
    <property type="match status" value="1"/>
</dbReference>
<dbReference type="InterPro" id="IPR035965">
    <property type="entry name" value="PAS-like_dom_sf"/>
</dbReference>
<feature type="domain" description="PAS" evidence="10">
    <location>
        <begin position="99"/>
        <end position="143"/>
    </location>
</feature>
<dbReference type="EC" id="2.7.13.3" evidence="2"/>
<dbReference type="GO" id="GO:0005524">
    <property type="term" value="F:ATP binding"/>
    <property type="evidence" value="ECO:0007669"/>
    <property type="project" value="UniProtKB-KW"/>
</dbReference>
<dbReference type="SUPFAM" id="SSF55874">
    <property type="entry name" value="ATPase domain of HSP90 chaperone/DNA topoisomerase II/histidine kinase"/>
    <property type="match status" value="1"/>
</dbReference>
<keyword evidence="8" id="KW-1133">Transmembrane helix</keyword>
<keyword evidence="8" id="KW-0472">Membrane</keyword>
<keyword evidence="8" id="KW-0812">Transmembrane</keyword>
<evidence type="ECO:0000256" key="1">
    <source>
        <dbReference type="ARBA" id="ARBA00000085"/>
    </source>
</evidence>
<dbReference type="InterPro" id="IPR036890">
    <property type="entry name" value="HATPase_C_sf"/>
</dbReference>
<name>A0A4Q1ALV0_9BACT</name>
<sequence length="426" mass="49504">MFNEILNIIAKIPNEKKAKLYSLSFLLIGIFGIYLVNSVSMFIIQHTNKFEGTKLPLLLGITFFIVASIFLYFFLRSIAKIEKEAKEKLILFQKQESENLKLINFVLDNTADAIYWFKFDGNIVYVNNRLCKMLGYKKVELLDMHISKIDKRFDEIEKTIIQKKKQYNYFESQLTTKDGITFPCFIAANYFLVNEDEEYVCAFARDITEQKRKENIITTSLKEKEILIKEIHHRVKNNLQVLSSLLSMQKRREKDSNINSQLDKTRSRIYAIALVHEILYQGDNLSEIDMNQYLEKLCLAMKDIYNLGDNIKINIDVSKDVNLGINYSVLTALVIHELLLNSIKHAFKEKKEGEIDIFIHKNGDEINFGLKDTGKGCSKEDLKNSNSLGWQLIESIAELQLEGELKLDTKNGFYCEITYKLRAEEN</sequence>
<keyword evidence="12" id="KW-1185">Reference proteome</keyword>
<dbReference type="Pfam" id="PF13426">
    <property type="entry name" value="PAS_9"/>
    <property type="match status" value="1"/>
</dbReference>
<dbReference type="PANTHER" id="PTHR41523">
    <property type="entry name" value="TWO-COMPONENT SYSTEM SENSOR PROTEIN"/>
    <property type="match status" value="1"/>
</dbReference>
<dbReference type="NCBIfam" id="TIGR00229">
    <property type="entry name" value="sensory_box"/>
    <property type="match status" value="1"/>
</dbReference>
<dbReference type="AlphaFoldDB" id="A0A4Q1ALV0"/>
<evidence type="ECO:0000256" key="7">
    <source>
        <dbReference type="ARBA" id="ARBA00022840"/>
    </source>
</evidence>
<dbReference type="Proteomes" id="UP000289758">
    <property type="component" value="Unassembled WGS sequence"/>
</dbReference>
<evidence type="ECO:0000313" key="11">
    <source>
        <dbReference type="EMBL" id="RXK06352.1"/>
    </source>
</evidence>
<gene>
    <name evidence="11" type="ORF">CRV07_06560</name>
</gene>
<dbReference type="InterPro" id="IPR003594">
    <property type="entry name" value="HATPase_dom"/>
</dbReference>
<feature type="transmembrane region" description="Helical" evidence="8">
    <location>
        <begin position="55"/>
        <end position="75"/>
    </location>
</feature>
<dbReference type="RefSeq" id="WP_129086944.1">
    <property type="nucleotide sequence ID" value="NZ_CP053836.1"/>
</dbReference>
<dbReference type="InterPro" id="IPR000014">
    <property type="entry name" value="PAS"/>
</dbReference>
<comment type="catalytic activity">
    <reaction evidence="1">
        <text>ATP + protein L-histidine = ADP + protein N-phospho-L-histidine.</text>
        <dbReference type="EC" id="2.7.13.3"/>
    </reaction>
</comment>
<feature type="domain" description="Histidine kinase" evidence="9">
    <location>
        <begin position="230"/>
        <end position="425"/>
    </location>
</feature>
<evidence type="ECO:0000256" key="6">
    <source>
        <dbReference type="ARBA" id="ARBA00022777"/>
    </source>
</evidence>
<evidence type="ECO:0000313" key="12">
    <source>
        <dbReference type="Proteomes" id="UP000289758"/>
    </source>
</evidence>
<feature type="transmembrane region" description="Helical" evidence="8">
    <location>
        <begin position="20"/>
        <end position="43"/>
    </location>
</feature>